<dbReference type="PANTHER" id="PTHR12814">
    <property type="entry name" value="RNA-BINDING PROTEIN NOB1"/>
    <property type="match status" value="1"/>
</dbReference>
<name>A0A7J3M0N8_ARCFL</name>
<comment type="caution">
    <text evidence="5">The sequence shown here is derived from an EMBL/GenBank/DDBJ whole genome shotgun (WGS) entry which is preliminary data.</text>
</comment>
<evidence type="ECO:0000256" key="3">
    <source>
        <dbReference type="ARBA" id="ARBA00022801"/>
    </source>
</evidence>
<protein>
    <submittedName>
        <fullName evidence="5">NOB1 family endonuclease</fullName>
    </submittedName>
</protein>
<gene>
    <name evidence="5" type="ORF">ENT52_01265</name>
</gene>
<dbReference type="GO" id="GO:0046872">
    <property type="term" value="F:metal ion binding"/>
    <property type="evidence" value="ECO:0007669"/>
    <property type="project" value="UniProtKB-KW"/>
</dbReference>
<evidence type="ECO:0000256" key="2">
    <source>
        <dbReference type="ARBA" id="ARBA00022723"/>
    </source>
</evidence>
<keyword evidence="3" id="KW-0378">Hydrolase</keyword>
<keyword evidence="1" id="KW-0540">Nuclease</keyword>
<dbReference type="GO" id="GO:0016787">
    <property type="term" value="F:hydrolase activity"/>
    <property type="evidence" value="ECO:0007669"/>
    <property type="project" value="UniProtKB-KW"/>
</dbReference>
<dbReference type="Pfam" id="PF17146">
    <property type="entry name" value="PIN_6"/>
    <property type="match status" value="1"/>
</dbReference>
<dbReference type="InterPro" id="IPR033411">
    <property type="entry name" value="Ribonuclease_PIN"/>
</dbReference>
<dbReference type="EMBL" id="DSYZ01000027">
    <property type="protein sequence ID" value="HGT82349.1"/>
    <property type="molecule type" value="Genomic_DNA"/>
</dbReference>
<dbReference type="CDD" id="cd09876">
    <property type="entry name" value="PIN_Nob1-like"/>
    <property type="match status" value="1"/>
</dbReference>
<dbReference type="Gene3D" id="3.40.50.1010">
    <property type="entry name" value="5'-nuclease"/>
    <property type="match status" value="1"/>
</dbReference>
<organism evidence="5">
    <name type="scientific">Archaeoglobus fulgidus</name>
    <dbReference type="NCBI Taxonomy" id="2234"/>
    <lineage>
        <taxon>Archaea</taxon>
        <taxon>Methanobacteriati</taxon>
        <taxon>Methanobacteriota</taxon>
        <taxon>Archaeoglobi</taxon>
        <taxon>Archaeoglobales</taxon>
        <taxon>Archaeoglobaceae</taxon>
        <taxon>Archaeoglobus</taxon>
    </lineage>
</organism>
<feature type="domain" description="Ribonuclease PIN" evidence="4">
    <location>
        <begin position="5"/>
        <end position="83"/>
    </location>
</feature>
<sequence length="156" mass="17766">MRIYILDAGAIFQRKAIYERMVTVPEVVSEILDENSSLYFSVKNLRVERASEKNIEFVKKIAKKTGDIYRLSETDVRVLAKALDEKEKGNDVIIVTDDYSIQNVAIALGIEFESIVQEGITKGFKWIRVCRGCGRKVENEICDVCGSETVLRRVKK</sequence>
<dbReference type="AlphaFoldDB" id="A0A7J3M0N8"/>
<dbReference type="GO" id="GO:0030490">
    <property type="term" value="P:maturation of SSU-rRNA"/>
    <property type="evidence" value="ECO:0007669"/>
    <property type="project" value="TreeGrafter"/>
</dbReference>
<keyword evidence="5" id="KW-0255">Endonuclease</keyword>
<dbReference type="InterPro" id="IPR039907">
    <property type="entry name" value="NOB1"/>
</dbReference>
<dbReference type="GO" id="GO:0030688">
    <property type="term" value="C:preribosome, small subunit precursor"/>
    <property type="evidence" value="ECO:0007669"/>
    <property type="project" value="TreeGrafter"/>
</dbReference>
<dbReference type="Gene3D" id="2.20.28.10">
    <property type="match status" value="1"/>
</dbReference>
<evidence type="ECO:0000313" key="5">
    <source>
        <dbReference type="EMBL" id="HGT82349.1"/>
    </source>
</evidence>
<reference evidence="5" key="1">
    <citation type="journal article" date="2020" name="mSystems">
        <title>Genome- and Community-Level Interaction Insights into Carbon Utilization and Element Cycling Functions of Hydrothermarchaeota in Hydrothermal Sediment.</title>
        <authorList>
            <person name="Zhou Z."/>
            <person name="Liu Y."/>
            <person name="Xu W."/>
            <person name="Pan J."/>
            <person name="Luo Z.H."/>
            <person name="Li M."/>
        </authorList>
    </citation>
    <scope>NUCLEOTIDE SEQUENCE [LARGE SCALE GENOMIC DNA]</scope>
    <source>
        <strain evidence="5">SpSt-587</strain>
    </source>
</reference>
<accession>A0A7J3M0N8</accession>
<evidence type="ECO:0000256" key="1">
    <source>
        <dbReference type="ARBA" id="ARBA00022722"/>
    </source>
</evidence>
<evidence type="ECO:0000259" key="4">
    <source>
        <dbReference type="Pfam" id="PF17146"/>
    </source>
</evidence>
<dbReference type="PANTHER" id="PTHR12814:SF2">
    <property type="entry name" value="RNA-BINDING PROTEIN NOB1"/>
    <property type="match status" value="1"/>
</dbReference>
<proteinExistence type="predicted"/>
<keyword evidence="2" id="KW-0479">Metal-binding</keyword>
<dbReference type="GO" id="GO:0004521">
    <property type="term" value="F:RNA endonuclease activity"/>
    <property type="evidence" value="ECO:0007669"/>
    <property type="project" value="TreeGrafter"/>
</dbReference>